<dbReference type="GO" id="GO:0016740">
    <property type="term" value="F:transferase activity"/>
    <property type="evidence" value="ECO:0007669"/>
    <property type="project" value="UniProtKB-KW"/>
</dbReference>
<feature type="site" description="Increases basicity of active site His" evidence="2">
    <location>
        <position position="142"/>
    </location>
</feature>
<evidence type="ECO:0000256" key="2">
    <source>
        <dbReference type="PIRSR" id="PIRSR620019-1"/>
    </source>
</evidence>
<dbReference type="Pfam" id="PF17836">
    <property type="entry name" value="PglD_N"/>
    <property type="match status" value="1"/>
</dbReference>
<dbReference type="AlphaFoldDB" id="A0A9X0EHR5"/>
<dbReference type="InterPro" id="IPR041561">
    <property type="entry name" value="PglD_N"/>
</dbReference>
<evidence type="ECO:0000259" key="4">
    <source>
        <dbReference type="Pfam" id="PF17836"/>
    </source>
</evidence>
<dbReference type="CDD" id="cd03360">
    <property type="entry name" value="LbH_AT_putative"/>
    <property type="match status" value="1"/>
</dbReference>
<reference evidence="5 6" key="1">
    <citation type="submission" date="2014-09" db="EMBL/GenBank/DDBJ databases">
        <title>Genome sequence of Pseudomonas lutea strain DSM 17257T.</title>
        <authorList>
            <person name="Kwak Y."/>
            <person name="Shin J.-H."/>
        </authorList>
    </citation>
    <scope>NUCLEOTIDE SEQUENCE [LARGE SCALE GENOMIC DNA]</scope>
    <source>
        <strain evidence="5 6">DSM 17257</strain>
    </source>
</reference>
<dbReference type="InterPro" id="IPR020019">
    <property type="entry name" value="AcTrfase_PglD-like"/>
</dbReference>
<dbReference type="Gene3D" id="2.160.10.10">
    <property type="entry name" value="Hexapeptide repeat proteins"/>
    <property type="match status" value="1"/>
</dbReference>
<accession>A0A9X0EHR5</accession>
<proteinExistence type="inferred from homology"/>
<dbReference type="OrthoDB" id="9794407at2"/>
<dbReference type="PANTHER" id="PTHR43300:SF7">
    <property type="entry name" value="UDP-N-ACETYLBACILLOSAMINE N-ACETYLTRANSFERASE"/>
    <property type="match status" value="1"/>
</dbReference>
<organism evidence="5 6">
    <name type="scientific">Pseudomonas lutea</name>
    <dbReference type="NCBI Taxonomy" id="243924"/>
    <lineage>
        <taxon>Bacteria</taxon>
        <taxon>Pseudomonadati</taxon>
        <taxon>Pseudomonadota</taxon>
        <taxon>Gammaproteobacteria</taxon>
        <taxon>Pseudomonadales</taxon>
        <taxon>Pseudomonadaceae</taxon>
        <taxon>Pseudomonas</taxon>
    </lineage>
</organism>
<evidence type="ECO:0000313" key="5">
    <source>
        <dbReference type="EMBL" id="KGF66042.1"/>
    </source>
</evidence>
<evidence type="ECO:0000313" key="6">
    <source>
        <dbReference type="Proteomes" id="UP000029719"/>
    </source>
</evidence>
<comment type="similarity">
    <text evidence="1">Belongs to the transferase hexapeptide repeat family.</text>
</comment>
<evidence type="ECO:0000256" key="1">
    <source>
        <dbReference type="ARBA" id="ARBA00007274"/>
    </source>
</evidence>
<keyword evidence="5" id="KW-0808">Transferase</keyword>
<feature type="domain" description="PglD N-terminal" evidence="4">
    <location>
        <begin position="5"/>
        <end position="86"/>
    </location>
</feature>
<evidence type="ECO:0000256" key="3">
    <source>
        <dbReference type="PIRSR" id="PIRSR620019-2"/>
    </source>
</evidence>
<gene>
    <name evidence="5" type="ORF">LT42_09095</name>
</gene>
<dbReference type="PANTHER" id="PTHR43300">
    <property type="entry name" value="ACETYLTRANSFERASE"/>
    <property type="match status" value="1"/>
</dbReference>
<feature type="active site" description="Proton acceptor" evidence="2">
    <location>
        <position position="141"/>
    </location>
</feature>
<name>A0A9X0EHR5_9PSED</name>
<dbReference type="EMBL" id="JRMB01000001">
    <property type="protein sequence ID" value="KGF66042.1"/>
    <property type="molecule type" value="Genomic_DNA"/>
</dbReference>
<dbReference type="NCBIfam" id="TIGR03570">
    <property type="entry name" value="NeuD_NnaD"/>
    <property type="match status" value="1"/>
</dbReference>
<comment type="caution">
    <text evidence="5">The sequence shown here is derived from an EMBL/GenBank/DDBJ whole genome shotgun (WGS) entry which is preliminary data.</text>
</comment>
<dbReference type="RefSeq" id="WP_037011654.1">
    <property type="nucleotide sequence ID" value="NZ_JRMB01000001.1"/>
</dbReference>
<dbReference type="InterPro" id="IPR011004">
    <property type="entry name" value="Trimer_LpxA-like_sf"/>
</dbReference>
<dbReference type="Gene3D" id="3.40.50.20">
    <property type="match status" value="1"/>
</dbReference>
<sequence>MSSKKLIIVGAGGLGREVHGWIKDWVVHHPDHVLTGFIDDGGISLNRFSHYADVISTVDAYEPKADEYLVCAIGKPSDKKYVIDKLIAKGAQFLTLIHPTAIVGENVTLGRGVLICPYSVLSVDLTVGDFVTVNTLCTISHDSHVGHFSTLSLHCDVTGGVILEDGVFMGSRASVLPKLRVGRGAVIGAGAVVIRDVLPGSTVVGVPARCIAQN</sequence>
<dbReference type="Proteomes" id="UP000029719">
    <property type="component" value="Unassembled WGS sequence"/>
</dbReference>
<feature type="binding site" evidence="3">
    <location>
        <position position="74"/>
    </location>
    <ligand>
        <name>substrate</name>
    </ligand>
</feature>
<dbReference type="SUPFAM" id="SSF51161">
    <property type="entry name" value="Trimeric LpxA-like enzymes"/>
    <property type="match status" value="1"/>
</dbReference>
<dbReference type="InterPro" id="IPR050179">
    <property type="entry name" value="Trans_hexapeptide_repeat"/>
</dbReference>
<protein>
    <submittedName>
        <fullName evidence="5">Transferase</fullName>
    </submittedName>
</protein>